<evidence type="ECO:0000256" key="5">
    <source>
        <dbReference type="ARBA" id="ARBA00022982"/>
    </source>
</evidence>
<dbReference type="PANTHER" id="PTHR39163:SF1">
    <property type="entry name" value="FERREDOXIN"/>
    <property type="match status" value="1"/>
</dbReference>
<dbReference type="Pfam" id="PF13459">
    <property type="entry name" value="Fer4_15"/>
    <property type="match status" value="1"/>
</dbReference>
<evidence type="ECO:0000256" key="4">
    <source>
        <dbReference type="ARBA" id="ARBA00022723"/>
    </source>
</evidence>
<evidence type="ECO:0000256" key="8">
    <source>
        <dbReference type="RuleBase" id="RU368020"/>
    </source>
</evidence>
<gene>
    <name evidence="10" type="ORF">Sviol_14330</name>
</gene>
<comment type="cofactor">
    <cofactor evidence="1">
        <name>[4Fe-4S] cluster</name>
        <dbReference type="ChEBI" id="CHEBI:49883"/>
    </cofactor>
</comment>
<dbReference type="SUPFAM" id="SSF54862">
    <property type="entry name" value="4Fe-4S ferredoxins"/>
    <property type="match status" value="1"/>
</dbReference>
<evidence type="ECO:0000256" key="2">
    <source>
        <dbReference type="ARBA" id="ARBA00022448"/>
    </source>
</evidence>
<keyword evidence="3" id="KW-0004">4Fe-4S</keyword>
<name>A0ABQ3QIE1_9ACTN</name>
<evidence type="ECO:0000313" key="11">
    <source>
        <dbReference type="Proteomes" id="UP001050808"/>
    </source>
</evidence>
<keyword evidence="11" id="KW-1185">Reference proteome</keyword>
<evidence type="ECO:0000256" key="3">
    <source>
        <dbReference type="ARBA" id="ARBA00022485"/>
    </source>
</evidence>
<organism evidence="10 11">
    <name type="scientific">Streptomyces violascens</name>
    <dbReference type="NCBI Taxonomy" id="67381"/>
    <lineage>
        <taxon>Bacteria</taxon>
        <taxon>Bacillati</taxon>
        <taxon>Actinomycetota</taxon>
        <taxon>Actinomycetes</taxon>
        <taxon>Kitasatosporales</taxon>
        <taxon>Streptomycetaceae</taxon>
        <taxon>Streptomyces</taxon>
    </lineage>
</organism>
<keyword evidence="4 8" id="KW-0479">Metal-binding</keyword>
<dbReference type="InterPro" id="IPR052395">
    <property type="entry name" value="ET_Ferredoxin"/>
</dbReference>
<evidence type="ECO:0000256" key="1">
    <source>
        <dbReference type="ARBA" id="ARBA00001966"/>
    </source>
</evidence>
<evidence type="ECO:0000256" key="7">
    <source>
        <dbReference type="ARBA" id="ARBA00023014"/>
    </source>
</evidence>
<evidence type="ECO:0000256" key="6">
    <source>
        <dbReference type="ARBA" id="ARBA00023004"/>
    </source>
</evidence>
<evidence type="ECO:0000313" key="10">
    <source>
        <dbReference type="EMBL" id="GHI37025.1"/>
    </source>
</evidence>
<dbReference type="Proteomes" id="UP001050808">
    <property type="component" value="Unassembled WGS sequence"/>
</dbReference>
<dbReference type="Gene3D" id="3.30.70.20">
    <property type="match status" value="1"/>
</dbReference>
<proteinExistence type="predicted"/>
<comment type="caution">
    <text evidence="10">The sequence shown here is derived from an EMBL/GenBank/DDBJ whole genome shotgun (WGS) entry which is preliminary data.</text>
</comment>
<dbReference type="EMBL" id="BNDY01000002">
    <property type="protein sequence ID" value="GHI37025.1"/>
    <property type="molecule type" value="Genomic_DNA"/>
</dbReference>
<reference evidence="10" key="1">
    <citation type="submission" date="2024-05" db="EMBL/GenBank/DDBJ databases">
        <title>Whole genome shotgun sequence of Streptomyces violascens NBRC 12920.</title>
        <authorList>
            <person name="Komaki H."/>
            <person name="Tamura T."/>
        </authorList>
    </citation>
    <scope>NUCLEOTIDE SEQUENCE</scope>
    <source>
        <strain evidence="10">NBRC 12920</strain>
    </source>
</reference>
<dbReference type="InterPro" id="IPR017896">
    <property type="entry name" value="4Fe4S_Fe-S-bd"/>
</dbReference>
<comment type="function">
    <text evidence="8">Ferredoxins are iron-sulfur proteins that transfer electrons in a wide variety of metabolic reactions.</text>
</comment>
<dbReference type="PRINTS" id="PR00352">
    <property type="entry name" value="3FE4SFRDOXIN"/>
</dbReference>
<protein>
    <recommendedName>
        <fullName evidence="8">Ferredoxin</fullName>
    </recommendedName>
</protein>
<dbReference type="InterPro" id="IPR001080">
    <property type="entry name" value="3Fe4S_ferredoxin"/>
</dbReference>
<sequence length="142" mass="15642">MCLIFTLALSLTPGEYPPINIGKRAVVIVDGVNTRQGWHRLIHSRRNGRHMNEALEVWIDQDLCTGDGICVQYAPEVFELDIDGLAYVKSSEDELLQTPGATTPVPLPLLQDVVDSAKECPGDCIHVRRVSDSVEVYGPDAE</sequence>
<keyword evidence="2 8" id="KW-0813">Transport</keyword>
<feature type="domain" description="4Fe-4S ferredoxin-type" evidence="9">
    <location>
        <begin position="55"/>
        <end position="83"/>
    </location>
</feature>
<evidence type="ECO:0000259" key="9">
    <source>
        <dbReference type="PROSITE" id="PS51379"/>
    </source>
</evidence>
<keyword evidence="6 8" id="KW-0408">Iron</keyword>
<dbReference type="PROSITE" id="PS51379">
    <property type="entry name" value="4FE4S_FER_2"/>
    <property type="match status" value="1"/>
</dbReference>
<dbReference type="PANTHER" id="PTHR39163">
    <property type="entry name" value="FERREDOXIN"/>
    <property type="match status" value="1"/>
</dbReference>
<keyword evidence="7 8" id="KW-0411">Iron-sulfur</keyword>
<keyword evidence="5 8" id="KW-0249">Electron transport</keyword>
<accession>A0ABQ3QIE1</accession>